<dbReference type="GO" id="GO:0051301">
    <property type="term" value="P:cell division"/>
    <property type="evidence" value="ECO:0007669"/>
    <property type="project" value="UniProtKB-KW"/>
</dbReference>
<dbReference type="InterPro" id="IPR036615">
    <property type="entry name" value="Mur_ligase_C_dom_sf"/>
</dbReference>
<gene>
    <name evidence="5" type="ORF">IAC68_05055</name>
</gene>
<organism evidence="5 6">
    <name type="scientific">Candidatus Egerieousia excrementavium</name>
    <dbReference type="NCBI Taxonomy" id="2840778"/>
    <lineage>
        <taxon>Bacteria</taxon>
        <taxon>Pseudomonadati</taxon>
        <taxon>Bacteroidota</taxon>
        <taxon>Bacteroidia</taxon>
        <taxon>Bacteroidales</taxon>
        <taxon>Candidatus Egerieousia</taxon>
    </lineage>
</organism>
<dbReference type="GO" id="GO:0008765">
    <property type="term" value="F:UDP-N-acetylmuramoylalanyl-D-glutamate-2,6-diaminopimelate ligase activity"/>
    <property type="evidence" value="ECO:0007669"/>
    <property type="project" value="UniProtKB-EC"/>
</dbReference>
<dbReference type="EMBL" id="JADINB010000115">
    <property type="protein sequence ID" value="MBO8429279.1"/>
    <property type="molecule type" value="Genomic_DNA"/>
</dbReference>
<comment type="subcellular location">
    <subcellularLocation>
        <location evidence="2">Cytoplasm</location>
    </subcellularLocation>
</comment>
<dbReference type="InterPro" id="IPR004101">
    <property type="entry name" value="Mur_ligase_C"/>
</dbReference>
<feature type="domain" description="Mur ligase C-terminal" evidence="3">
    <location>
        <begin position="225"/>
        <end position="354"/>
    </location>
</feature>
<keyword evidence="2" id="KW-0132">Cell division</keyword>
<evidence type="ECO:0000313" key="5">
    <source>
        <dbReference type="EMBL" id="MBO8429279.1"/>
    </source>
</evidence>
<dbReference type="InterPro" id="IPR036565">
    <property type="entry name" value="Mur-like_cat_sf"/>
</dbReference>
<keyword evidence="2" id="KW-0131">Cell cycle</keyword>
<dbReference type="SUPFAM" id="SSF53244">
    <property type="entry name" value="MurD-like peptide ligases, peptide-binding domain"/>
    <property type="match status" value="1"/>
</dbReference>
<dbReference type="PANTHER" id="PTHR23135:SF4">
    <property type="entry name" value="UDP-N-ACETYLMURAMOYL-L-ALANYL-D-GLUTAMATE--2,6-DIAMINOPIMELATE LIGASE MURE HOMOLOG, CHLOROPLASTIC"/>
    <property type="match status" value="1"/>
</dbReference>
<dbReference type="NCBIfam" id="NF001126">
    <property type="entry name" value="PRK00139.1-4"/>
    <property type="match status" value="1"/>
</dbReference>
<keyword evidence="2" id="KW-0961">Cell wall biogenesis/degradation</keyword>
<comment type="pathway">
    <text evidence="2">Cell wall biogenesis; peptidoglycan biosynthesis.</text>
</comment>
<name>A0A9D9DKG3_9BACT</name>
<dbReference type="Gene3D" id="3.40.1190.10">
    <property type="entry name" value="Mur-like, catalytic domain"/>
    <property type="match status" value="1"/>
</dbReference>
<dbReference type="Gene3D" id="3.90.190.20">
    <property type="entry name" value="Mur ligase, C-terminal domain"/>
    <property type="match status" value="1"/>
</dbReference>
<dbReference type="PANTHER" id="PTHR23135">
    <property type="entry name" value="MUR LIGASE FAMILY MEMBER"/>
    <property type="match status" value="1"/>
</dbReference>
<dbReference type="SUPFAM" id="SSF53623">
    <property type="entry name" value="MurD-like peptide ligases, catalytic domain"/>
    <property type="match status" value="1"/>
</dbReference>
<reference evidence="5" key="1">
    <citation type="submission" date="2020-10" db="EMBL/GenBank/DDBJ databases">
        <authorList>
            <person name="Gilroy R."/>
        </authorList>
    </citation>
    <scope>NUCLEOTIDE SEQUENCE</scope>
    <source>
        <strain evidence="5">15467</strain>
    </source>
</reference>
<protein>
    <submittedName>
        <fullName evidence="5">UDP-N-acetylmuramoyl-L-alanyl-D-glutamate--2, 6-diaminopimelate ligase</fullName>
        <ecNumber evidence="5">6.3.2.13</ecNumber>
    </submittedName>
</protein>
<keyword evidence="2" id="KW-0133">Cell shape</keyword>
<comment type="caution">
    <text evidence="5">The sequence shown here is derived from an EMBL/GenBank/DDBJ whole genome shotgun (WGS) entry which is preliminary data.</text>
</comment>
<dbReference type="InterPro" id="IPR005761">
    <property type="entry name" value="UDP-N-AcMur-Glu-dNH2Pim_ligase"/>
</dbReference>
<feature type="non-terminal residue" evidence="5">
    <location>
        <position position="1"/>
    </location>
</feature>
<feature type="domain" description="Mur ligase central" evidence="4">
    <location>
        <begin position="7"/>
        <end position="202"/>
    </location>
</feature>
<keyword evidence="5" id="KW-0436">Ligase</keyword>
<dbReference type="GO" id="GO:0008360">
    <property type="term" value="P:regulation of cell shape"/>
    <property type="evidence" value="ECO:0007669"/>
    <property type="project" value="UniProtKB-KW"/>
</dbReference>
<dbReference type="Proteomes" id="UP000823635">
    <property type="component" value="Unassembled WGS sequence"/>
</dbReference>
<evidence type="ECO:0000256" key="2">
    <source>
        <dbReference type="RuleBase" id="RU004135"/>
    </source>
</evidence>
<dbReference type="NCBIfam" id="TIGR01085">
    <property type="entry name" value="murE"/>
    <property type="match status" value="1"/>
</dbReference>
<dbReference type="EC" id="6.3.2.13" evidence="5"/>
<dbReference type="AlphaFoldDB" id="A0A9D9DKG3"/>
<dbReference type="GO" id="GO:0071555">
    <property type="term" value="P:cell wall organization"/>
    <property type="evidence" value="ECO:0007669"/>
    <property type="project" value="UniProtKB-KW"/>
</dbReference>
<reference evidence="5" key="2">
    <citation type="journal article" date="2021" name="PeerJ">
        <title>Extensive microbial diversity within the chicken gut microbiome revealed by metagenomics and culture.</title>
        <authorList>
            <person name="Gilroy R."/>
            <person name="Ravi A."/>
            <person name="Getino M."/>
            <person name="Pursley I."/>
            <person name="Horton D.L."/>
            <person name="Alikhan N.F."/>
            <person name="Baker D."/>
            <person name="Gharbi K."/>
            <person name="Hall N."/>
            <person name="Watson M."/>
            <person name="Adriaenssens E.M."/>
            <person name="Foster-Nyarko E."/>
            <person name="Jarju S."/>
            <person name="Secka A."/>
            <person name="Antonio M."/>
            <person name="Oren A."/>
            <person name="Chaudhuri R.R."/>
            <person name="La Ragione R."/>
            <person name="Hildebrand F."/>
            <person name="Pallen M.J."/>
        </authorList>
    </citation>
    <scope>NUCLEOTIDE SEQUENCE</scope>
    <source>
        <strain evidence="5">15467</strain>
    </source>
</reference>
<evidence type="ECO:0000256" key="1">
    <source>
        <dbReference type="ARBA" id="ARBA00005898"/>
    </source>
</evidence>
<evidence type="ECO:0000259" key="4">
    <source>
        <dbReference type="Pfam" id="PF08245"/>
    </source>
</evidence>
<evidence type="ECO:0000313" key="6">
    <source>
        <dbReference type="Proteomes" id="UP000823635"/>
    </source>
</evidence>
<comment type="similarity">
    <text evidence="1">Belongs to the MurCDEF family. MurE subfamily.</text>
</comment>
<sequence length="384" mass="42743">RLKLVGVTGTNGKTTVATLLYRLFTSLGYKCGLLSTIANYVCEKRYETINTTPGPVETNRLLAEMAAKGCGFCFMEASSHAIDQERIAGLEFAGGIFTNLTHDHLDYHHTFANYLNCKKKFFDNLDRDAFALINADDRNGKIMVQNTKAEVHTYAIKNPADFHARILERSIEGMLLNMNGKEAWFRFMGDYNASNLTAIYAAAILLGENEEEVIKYMSTLTPVEGRLEYFLGPEKIVAAVDYAHTPDALENVLKTLKGLNPEGGLVTVFGCGGNRDKTKRPEMGAIAAKYSDRVIVTSDNPRFEEPHSIIEEIKAGMDARGRAKSLFITDREEAIRSAVLTANAGAIILVAGKGHEDYQIINGEKHHFDDREIVRKYLAEREMK</sequence>
<dbReference type="GO" id="GO:0005737">
    <property type="term" value="C:cytoplasm"/>
    <property type="evidence" value="ECO:0007669"/>
    <property type="project" value="UniProtKB-SubCell"/>
</dbReference>
<keyword evidence="2" id="KW-0573">Peptidoglycan synthesis</keyword>
<proteinExistence type="inferred from homology"/>
<dbReference type="Pfam" id="PF02875">
    <property type="entry name" value="Mur_ligase_C"/>
    <property type="match status" value="1"/>
</dbReference>
<accession>A0A9D9DKG3</accession>
<evidence type="ECO:0000259" key="3">
    <source>
        <dbReference type="Pfam" id="PF02875"/>
    </source>
</evidence>
<dbReference type="InterPro" id="IPR013221">
    <property type="entry name" value="Mur_ligase_cen"/>
</dbReference>
<dbReference type="GO" id="GO:0009252">
    <property type="term" value="P:peptidoglycan biosynthetic process"/>
    <property type="evidence" value="ECO:0007669"/>
    <property type="project" value="UniProtKB-KW"/>
</dbReference>
<dbReference type="Pfam" id="PF08245">
    <property type="entry name" value="Mur_ligase_M"/>
    <property type="match status" value="1"/>
</dbReference>
<dbReference type="GO" id="GO:0005524">
    <property type="term" value="F:ATP binding"/>
    <property type="evidence" value="ECO:0007669"/>
    <property type="project" value="InterPro"/>
</dbReference>